<evidence type="ECO:0000256" key="1">
    <source>
        <dbReference type="ARBA" id="ARBA00022649"/>
    </source>
</evidence>
<dbReference type="CDD" id="cd09874">
    <property type="entry name" value="PIN_MT3492-like"/>
    <property type="match status" value="1"/>
</dbReference>
<comment type="cofactor">
    <cofactor evidence="6">
        <name>Mg(2+)</name>
        <dbReference type="ChEBI" id="CHEBI:18420"/>
    </cofactor>
</comment>
<keyword evidence="2 6" id="KW-0540">Nuclease</keyword>
<comment type="function">
    <text evidence="6">Toxic component of a toxin-antitoxin (TA) system. An RNase.</text>
</comment>
<keyword evidence="5 6" id="KW-0460">Magnesium</keyword>
<dbReference type="Proteomes" id="UP001428817">
    <property type="component" value="Unassembled WGS sequence"/>
</dbReference>
<keyword evidence="9" id="KW-1185">Reference proteome</keyword>
<dbReference type="RefSeq" id="WP_185063717.1">
    <property type="nucleotide sequence ID" value="NZ_BAABJP010000047.1"/>
</dbReference>
<comment type="caution">
    <text evidence="8">The sequence shown here is derived from an EMBL/GenBank/DDBJ whole genome shotgun (WGS) entry which is preliminary data.</text>
</comment>
<name>A0ABP9R3S1_9PSEU</name>
<evidence type="ECO:0000313" key="8">
    <source>
        <dbReference type="EMBL" id="GAA5171327.1"/>
    </source>
</evidence>
<proteinExistence type="inferred from homology"/>
<feature type="domain" description="PIN" evidence="7">
    <location>
        <begin position="2"/>
        <end position="116"/>
    </location>
</feature>
<dbReference type="EC" id="3.1.-.-" evidence="6"/>
<dbReference type="HAMAP" id="MF_00265">
    <property type="entry name" value="VapC_Nob1"/>
    <property type="match status" value="1"/>
</dbReference>
<evidence type="ECO:0000313" key="9">
    <source>
        <dbReference type="Proteomes" id="UP001428817"/>
    </source>
</evidence>
<organism evidence="8 9">
    <name type="scientific">Pseudonocardia eucalypti</name>
    <dbReference type="NCBI Taxonomy" id="648755"/>
    <lineage>
        <taxon>Bacteria</taxon>
        <taxon>Bacillati</taxon>
        <taxon>Actinomycetota</taxon>
        <taxon>Actinomycetes</taxon>
        <taxon>Pseudonocardiales</taxon>
        <taxon>Pseudonocardiaceae</taxon>
        <taxon>Pseudonocardia</taxon>
    </lineage>
</organism>
<sequence length="130" mass="14449">MIYIDTSAFLKLVKDENESRALNEYLGERGTRDFVSSKLLTVEARRGLQRYAPHRLPRLDLMLDGVTQIEISDAVLESASRFPDPTLRSLDAIHLATALLIRDDIELLLSYDDRLVAATAAHGLKTAAPA</sequence>
<feature type="binding site" evidence="6">
    <location>
        <position position="91"/>
    </location>
    <ligand>
        <name>Mg(2+)</name>
        <dbReference type="ChEBI" id="CHEBI:18420"/>
    </ligand>
</feature>
<evidence type="ECO:0000256" key="4">
    <source>
        <dbReference type="ARBA" id="ARBA00022801"/>
    </source>
</evidence>
<evidence type="ECO:0000256" key="6">
    <source>
        <dbReference type="HAMAP-Rule" id="MF_00265"/>
    </source>
</evidence>
<dbReference type="SUPFAM" id="SSF88723">
    <property type="entry name" value="PIN domain-like"/>
    <property type="match status" value="1"/>
</dbReference>
<dbReference type="Gene3D" id="3.40.50.1010">
    <property type="entry name" value="5'-nuclease"/>
    <property type="match status" value="1"/>
</dbReference>
<protein>
    <recommendedName>
        <fullName evidence="6">Ribonuclease VapC</fullName>
        <shortName evidence="6">RNase VapC</shortName>
        <ecNumber evidence="6">3.1.-.-</ecNumber>
    </recommendedName>
    <alternativeName>
        <fullName evidence="6">Toxin VapC</fullName>
    </alternativeName>
</protein>
<dbReference type="InterPro" id="IPR022907">
    <property type="entry name" value="VapC_family"/>
</dbReference>
<keyword evidence="4 6" id="KW-0378">Hydrolase</keyword>
<feature type="binding site" evidence="6">
    <location>
        <position position="5"/>
    </location>
    <ligand>
        <name>Mg(2+)</name>
        <dbReference type="ChEBI" id="CHEBI:18420"/>
    </ligand>
</feature>
<reference evidence="9" key="1">
    <citation type="journal article" date="2019" name="Int. J. Syst. Evol. Microbiol.">
        <title>The Global Catalogue of Microorganisms (GCM) 10K type strain sequencing project: providing services to taxonomists for standard genome sequencing and annotation.</title>
        <authorList>
            <consortium name="The Broad Institute Genomics Platform"/>
            <consortium name="The Broad Institute Genome Sequencing Center for Infectious Disease"/>
            <person name="Wu L."/>
            <person name="Ma J."/>
        </authorList>
    </citation>
    <scope>NUCLEOTIDE SEQUENCE [LARGE SCALE GENOMIC DNA]</scope>
    <source>
        <strain evidence="9">JCM 18303</strain>
    </source>
</reference>
<evidence type="ECO:0000256" key="2">
    <source>
        <dbReference type="ARBA" id="ARBA00022722"/>
    </source>
</evidence>
<dbReference type="Pfam" id="PF01850">
    <property type="entry name" value="PIN"/>
    <property type="match status" value="1"/>
</dbReference>
<dbReference type="InterPro" id="IPR002716">
    <property type="entry name" value="PIN_dom"/>
</dbReference>
<keyword evidence="1 6" id="KW-1277">Toxin-antitoxin system</keyword>
<dbReference type="EMBL" id="BAABJP010000047">
    <property type="protein sequence ID" value="GAA5171327.1"/>
    <property type="molecule type" value="Genomic_DNA"/>
</dbReference>
<dbReference type="InterPro" id="IPR029060">
    <property type="entry name" value="PIN-like_dom_sf"/>
</dbReference>
<evidence type="ECO:0000256" key="5">
    <source>
        <dbReference type="ARBA" id="ARBA00022842"/>
    </source>
</evidence>
<evidence type="ECO:0000256" key="3">
    <source>
        <dbReference type="ARBA" id="ARBA00022723"/>
    </source>
</evidence>
<accession>A0ABP9R3S1</accession>
<comment type="similarity">
    <text evidence="6">Belongs to the PINc/VapC protein family.</text>
</comment>
<gene>
    <name evidence="6" type="primary">vapC</name>
    <name evidence="8" type="ORF">GCM10023321_69740</name>
</gene>
<evidence type="ECO:0000259" key="7">
    <source>
        <dbReference type="Pfam" id="PF01850"/>
    </source>
</evidence>
<keyword evidence="3 6" id="KW-0479">Metal-binding</keyword>
<keyword evidence="6" id="KW-0800">Toxin</keyword>